<dbReference type="EMBL" id="HG994355">
    <property type="protein sequence ID" value="CAF2146369.1"/>
    <property type="molecule type" value="Genomic_DNA"/>
</dbReference>
<dbReference type="Gene3D" id="3.30.200.20">
    <property type="entry name" value="Phosphorylase Kinase, domain 1"/>
    <property type="match status" value="1"/>
</dbReference>
<evidence type="ECO:0000259" key="4">
    <source>
        <dbReference type="PROSITE" id="PS50011"/>
    </source>
</evidence>
<evidence type="ECO:0000256" key="2">
    <source>
        <dbReference type="SAM" id="MobiDB-lite"/>
    </source>
</evidence>
<protein>
    <submittedName>
        <fullName evidence="5">(rape) hypothetical protein</fullName>
    </submittedName>
</protein>
<dbReference type="GO" id="GO:0005524">
    <property type="term" value="F:ATP binding"/>
    <property type="evidence" value="ECO:0007669"/>
    <property type="project" value="UniProtKB-UniRule"/>
</dbReference>
<evidence type="ECO:0000256" key="1">
    <source>
        <dbReference type="PROSITE-ProRule" id="PRU10141"/>
    </source>
</evidence>
<dbReference type="AlphaFoldDB" id="A0A816XIR1"/>
<proteinExistence type="predicted"/>
<dbReference type="GO" id="GO:0004672">
    <property type="term" value="F:protein kinase activity"/>
    <property type="evidence" value="ECO:0007669"/>
    <property type="project" value="InterPro"/>
</dbReference>
<dbReference type="PROSITE" id="PS00107">
    <property type="entry name" value="PROTEIN_KINASE_ATP"/>
    <property type="match status" value="1"/>
</dbReference>
<feature type="domain" description="Protein kinase" evidence="4">
    <location>
        <begin position="108"/>
        <end position="150"/>
    </location>
</feature>
<keyword evidence="3" id="KW-0732">Signal</keyword>
<dbReference type="Proteomes" id="UP001295469">
    <property type="component" value="Chromosome A01"/>
</dbReference>
<keyword evidence="1" id="KW-0067">ATP-binding</keyword>
<feature type="compositionally biased region" description="Low complexity" evidence="2">
    <location>
        <begin position="43"/>
        <end position="67"/>
    </location>
</feature>
<feature type="region of interest" description="Disordered" evidence="2">
    <location>
        <begin position="41"/>
        <end position="92"/>
    </location>
</feature>
<evidence type="ECO:0000256" key="3">
    <source>
        <dbReference type="SAM" id="SignalP"/>
    </source>
</evidence>
<dbReference type="InterPro" id="IPR011009">
    <property type="entry name" value="Kinase-like_dom_sf"/>
</dbReference>
<feature type="signal peptide" evidence="3">
    <location>
        <begin position="1"/>
        <end position="28"/>
    </location>
</feature>
<feature type="binding site" evidence="1">
    <location>
        <position position="137"/>
    </location>
    <ligand>
        <name>ATP</name>
        <dbReference type="ChEBI" id="CHEBI:30616"/>
    </ligand>
</feature>
<name>A0A816XIR1_BRANA</name>
<evidence type="ECO:0000313" key="5">
    <source>
        <dbReference type="EMBL" id="CAF2146369.1"/>
    </source>
</evidence>
<accession>A0A816XIR1</accession>
<reference evidence="5" key="1">
    <citation type="submission" date="2021-01" db="EMBL/GenBank/DDBJ databases">
        <authorList>
            <consortium name="Genoscope - CEA"/>
            <person name="William W."/>
        </authorList>
    </citation>
    <scope>NUCLEOTIDE SEQUENCE</scope>
</reference>
<dbReference type="PROSITE" id="PS50011">
    <property type="entry name" value="PROTEIN_KINASE_DOM"/>
    <property type="match status" value="1"/>
</dbReference>
<gene>
    <name evidence="5" type="ORF">DARMORV10_A01P01230.1</name>
</gene>
<keyword evidence="1" id="KW-0547">Nucleotide-binding</keyword>
<feature type="chain" id="PRO_5032693493" evidence="3">
    <location>
        <begin position="29"/>
        <end position="150"/>
    </location>
</feature>
<dbReference type="SUPFAM" id="SSF56112">
    <property type="entry name" value="Protein kinase-like (PK-like)"/>
    <property type="match status" value="1"/>
</dbReference>
<sequence length="150" mass="16509">MNNPNSPFPNPSSTVFLVLNRFVSLILSAIMDVCFSPIRVTGTTSSSSRRSSSQTNNNKKNPKSNNKTPPPPENNNDKPSTTTKRRTGSVPCGKRTEFGYAKDFHEQYSIGKLLGHGQFGYTYVAIHKSNGDRVAVKRLDKSKVVLFSAV</sequence>
<dbReference type="InterPro" id="IPR017441">
    <property type="entry name" value="Protein_kinase_ATP_BS"/>
</dbReference>
<organism evidence="5">
    <name type="scientific">Brassica napus</name>
    <name type="common">Rape</name>
    <dbReference type="NCBI Taxonomy" id="3708"/>
    <lineage>
        <taxon>Eukaryota</taxon>
        <taxon>Viridiplantae</taxon>
        <taxon>Streptophyta</taxon>
        <taxon>Embryophyta</taxon>
        <taxon>Tracheophyta</taxon>
        <taxon>Spermatophyta</taxon>
        <taxon>Magnoliopsida</taxon>
        <taxon>eudicotyledons</taxon>
        <taxon>Gunneridae</taxon>
        <taxon>Pentapetalae</taxon>
        <taxon>rosids</taxon>
        <taxon>malvids</taxon>
        <taxon>Brassicales</taxon>
        <taxon>Brassicaceae</taxon>
        <taxon>Brassiceae</taxon>
        <taxon>Brassica</taxon>
    </lineage>
</organism>
<dbReference type="InterPro" id="IPR000719">
    <property type="entry name" value="Prot_kinase_dom"/>
</dbReference>